<gene>
    <name evidence="3" type="ORF">E1750_12545</name>
</gene>
<dbReference type="KEGG" id="fnk:E1750_12545"/>
<dbReference type="Proteomes" id="UP000291124">
    <property type="component" value="Chromosome"/>
</dbReference>
<dbReference type="SUPFAM" id="SSF47413">
    <property type="entry name" value="lambda repressor-like DNA-binding domains"/>
    <property type="match status" value="1"/>
</dbReference>
<organism evidence="3 4">
    <name type="scientific">Flavobacterium nackdongense</name>
    <dbReference type="NCBI Taxonomy" id="2547394"/>
    <lineage>
        <taxon>Bacteria</taxon>
        <taxon>Pseudomonadati</taxon>
        <taxon>Bacteroidota</taxon>
        <taxon>Flavobacteriia</taxon>
        <taxon>Flavobacteriales</taxon>
        <taxon>Flavobacteriaceae</taxon>
        <taxon>Flavobacterium</taxon>
    </lineage>
</organism>
<dbReference type="Pfam" id="PF01381">
    <property type="entry name" value="HTH_3"/>
    <property type="match status" value="1"/>
</dbReference>
<dbReference type="PANTHER" id="PTHR46558">
    <property type="entry name" value="TRACRIPTIONAL REGULATORY PROTEIN-RELATED-RELATED"/>
    <property type="match status" value="1"/>
</dbReference>
<keyword evidence="1" id="KW-0238">DNA-binding</keyword>
<dbReference type="CDD" id="cd00093">
    <property type="entry name" value="HTH_XRE"/>
    <property type="match status" value="1"/>
</dbReference>
<dbReference type="EMBL" id="CP037933">
    <property type="protein sequence ID" value="QBN19592.1"/>
    <property type="molecule type" value="Genomic_DNA"/>
</dbReference>
<evidence type="ECO:0000259" key="2">
    <source>
        <dbReference type="PROSITE" id="PS50943"/>
    </source>
</evidence>
<dbReference type="Pfam" id="PF00717">
    <property type="entry name" value="Peptidase_S24"/>
    <property type="match status" value="1"/>
</dbReference>
<dbReference type="PANTHER" id="PTHR46558:SF11">
    <property type="entry name" value="HTH-TYPE TRANSCRIPTIONAL REGULATOR XRE"/>
    <property type="match status" value="1"/>
</dbReference>
<dbReference type="Gene3D" id="2.10.109.10">
    <property type="entry name" value="Umud Fragment, subunit A"/>
    <property type="match status" value="1"/>
</dbReference>
<dbReference type="GO" id="GO:0003677">
    <property type="term" value="F:DNA binding"/>
    <property type="evidence" value="ECO:0007669"/>
    <property type="project" value="UniProtKB-KW"/>
</dbReference>
<name>A0A4V1AGX8_9FLAO</name>
<dbReference type="AlphaFoldDB" id="A0A4V1AGX8"/>
<dbReference type="PROSITE" id="PS50943">
    <property type="entry name" value="HTH_CROC1"/>
    <property type="match status" value="1"/>
</dbReference>
<dbReference type="CDD" id="cd06462">
    <property type="entry name" value="Peptidase_S24_S26"/>
    <property type="match status" value="1"/>
</dbReference>
<evidence type="ECO:0000256" key="1">
    <source>
        <dbReference type="ARBA" id="ARBA00023125"/>
    </source>
</evidence>
<dbReference type="InterPro" id="IPR036286">
    <property type="entry name" value="LexA/Signal_pep-like_sf"/>
</dbReference>
<dbReference type="InterPro" id="IPR015927">
    <property type="entry name" value="Peptidase_S24_S26A/B/C"/>
</dbReference>
<protein>
    <submittedName>
        <fullName evidence="3">Helix-turn-helix domain-containing protein</fullName>
    </submittedName>
</protein>
<evidence type="ECO:0000313" key="4">
    <source>
        <dbReference type="Proteomes" id="UP000291124"/>
    </source>
</evidence>
<reference evidence="4" key="1">
    <citation type="submission" date="2019-03" db="EMBL/GenBank/DDBJ databases">
        <title>Flavobacterium sp.</title>
        <authorList>
            <person name="Kim H."/>
        </authorList>
    </citation>
    <scope>NUCLEOTIDE SEQUENCE [LARGE SCALE GENOMIC DNA]</scope>
    <source>
        <strain evidence="4">GS13</strain>
    </source>
</reference>
<sequence>MSIFSDNLRYLRVKSGMTQQKIADELKIPRERYAKYEGTTDPPLDCLQRISRYFHVSIDLLLSFDIRRVPYENLLQLEENRILLPITVDSDGENKIEIVTAKARAGYLTGYGDPEFVENLQRISLPFLSNGKYRAFPIEGDSMPPHNDKSFIVGKYLEKLADIKDGKTYVVLSRNDGIVYKRLFRKPKRETIFLFHSDNNIYKPYEVKANEILEIWEHVCSFCTQEFQPDDLGVMNVKDMFQQLRLEISELKKG</sequence>
<dbReference type="Gene3D" id="1.10.260.40">
    <property type="entry name" value="lambda repressor-like DNA-binding domains"/>
    <property type="match status" value="1"/>
</dbReference>
<keyword evidence="4" id="KW-1185">Reference proteome</keyword>
<evidence type="ECO:0000313" key="3">
    <source>
        <dbReference type="EMBL" id="QBN19592.1"/>
    </source>
</evidence>
<accession>A0A4V1AGX8</accession>
<dbReference type="OrthoDB" id="3831186at2"/>
<dbReference type="InterPro" id="IPR010982">
    <property type="entry name" value="Lambda_DNA-bd_dom_sf"/>
</dbReference>
<dbReference type="InterPro" id="IPR001387">
    <property type="entry name" value="Cro/C1-type_HTH"/>
</dbReference>
<dbReference type="SUPFAM" id="SSF51306">
    <property type="entry name" value="LexA/Signal peptidase"/>
    <property type="match status" value="1"/>
</dbReference>
<feature type="domain" description="HTH cro/C1-type" evidence="2">
    <location>
        <begin position="8"/>
        <end position="61"/>
    </location>
</feature>
<proteinExistence type="predicted"/>
<dbReference type="RefSeq" id="WP_133277109.1">
    <property type="nucleotide sequence ID" value="NZ_CP037933.1"/>
</dbReference>
<dbReference type="SMART" id="SM00530">
    <property type="entry name" value="HTH_XRE"/>
    <property type="match status" value="1"/>
</dbReference>